<keyword evidence="9" id="KW-1185">Reference proteome</keyword>
<organism evidence="9 10">
    <name type="scientific">Nelumbo nucifera</name>
    <name type="common">Sacred lotus</name>
    <dbReference type="NCBI Taxonomy" id="4432"/>
    <lineage>
        <taxon>Eukaryota</taxon>
        <taxon>Viridiplantae</taxon>
        <taxon>Streptophyta</taxon>
        <taxon>Embryophyta</taxon>
        <taxon>Tracheophyta</taxon>
        <taxon>Spermatophyta</taxon>
        <taxon>Magnoliopsida</taxon>
        <taxon>Proteales</taxon>
        <taxon>Nelumbonaceae</taxon>
        <taxon>Nelumbo</taxon>
    </lineage>
</organism>
<keyword evidence="3" id="KW-0805">Transcription regulation</keyword>
<name>A0A1U8BEB0_NELNU</name>
<dbReference type="CDD" id="cd00167">
    <property type="entry name" value="SANT"/>
    <property type="match status" value="2"/>
</dbReference>
<dbReference type="FunCoup" id="A0A1U8BEB0">
    <property type="interactions" value="2"/>
</dbReference>
<dbReference type="GO" id="GO:0000987">
    <property type="term" value="F:cis-regulatory region sequence-specific DNA binding"/>
    <property type="evidence" value="ECO:0000318"/>
    <property type="project" value="GO_Central"/>
</dbReference>
<dbReference type="SMART" id="SM00717">
    <property type="entry name" value="SANT"/>
    <property type="match status" value="2"/>
</dbReference>
<dbReference type="SUPFAM" id="SSF46689">
    <property type="entry name" value="Homeodomain-like"/>
    <property type="match status" value="1"/>
</dbReference>
<keyword evidence="4" id="KW-0238">DNA-binding</keyword>
<dbReference type="KEGG" id="nnu:104609953"/>
<dbReference type="AlphaFoldDB" id="A0A1U8BEB0"/>
<reference evidence="10" key="1">
    <citation type="submission" date="2025-08" db="UniProtKB">
        <authorList>
            <consortium name="RefSeq"/>
        </authorList>
    </citation>
    <scope>IDENTIFICATION</scope>
</reference>
<accession>A0A1U8BEB0</accession>
<evidence type="ECO:0000313" key="9">
    <source>
        <dbReference type="Proteomes" id="UP000189703"/>
    </source>
</evidence>
<keyword evidence="2" id="KW-0677">Repeat</keyword>
<keyword evidence="5" id="KW-0010">Activator</keyword>
<feature type="compositionally biased region" description="Basic and acidic residues" evidence="8">
    <location>
        <begin position="115"/>
        <end position="132"/>
    </location>
</feature>
<evidence type="ECO:0000256" key="2">
    <source>
        <dbReference type="ARBA" id="ARBA00022737"/>
    </source>
</evidence>
<dbReference type="GO" id="GO:0005634">
    <property type="term" value="C:nucleus"/>
    <property type="evidence" value="ECO:0000318"/>
    <property type="project" value="GO_Central"/>
</dbReference>
<dbReference type="RefSeq" id="XP_010274708.1">
    <property type="nucleotide sequence ID" value="XM_010276406.2"/>
</dbReference>
<dbReference type="GeneID" id="104609953"/>
<feature type="compositionally biased region" description="Polar residues" evidence="8">
    <location>
        <begin position="176"/>
        <end position="186"/>
    </location>
</feature>
<evidence type="ECO:0000256" key="8">
    <source>
        <dbReference type="SAM" id="MobiDB-lite"/>
    </source>
</evidence>
<dbReference type="GO" id="GO:0006355">
    <property type="term" value="P:regulation of DNA-templated transcription"/>
    <property type="evidence" value="ECO:0000318"/>
    <property type="project" value="GO_Central"/>
</dbReference>
<evidence type="ECO:0000256" key="6">
    <source>
        <dbReference type="ARBA" id="ARBA00023163"/>
    </source>
</evidence>
<dbReference type="FunFam" id="1.10.10.60:FF:000015">
    <property type="entry name" value="Transcription factor RAX3"/>
    <property type="match status" value="1"/>
</dbReference>
<keyword evidence="6" id="KW-0804">Transcription</keyword>
<evidence type="ECO:0000313" key="10">
    <source>
        <dbReference type="RefSeq" id="XP_010274708.1"/>
    </source>
</evidence>
<comment type="subcellular location">
    <subcellularLocation>
        <location evidence="1">Nucleus</location>
    </subcellularLocation>
</comment>
<keyword evidence="7" id="KW-0539">Nucleus</keyword>
<dbReference type="FunFam" id="1.10.10.60:FF:000302">
    <property type="entry name" value="Transcription factor TT2"/>
    <property type="match status" value="1"/>
</dbReference>
<dbReference type="Pfam" id="PF00249">
    <property type="entry name" value="Myb_DNA-binding"/>
    <property type="match status" value="2"/>
</dbReference>
<dbReference type="Gene3D" id="1.10.10.60">
    <property type="entry name" value="Homeodomain-like"/>
    <property type="match status" value="2"/>
</dbReference>
<gene>
    <name evidence="10" type="primary">LOC104609953</name>
</gene>
<sequence>MGRRPCCAKEMVKRGAWSALEDRILSNYVKAHGEGKWRDLPRRAGLSRCGKSCRLRWLNYLRPGIKRGNISTDEEELIIRLHRLLGNRWSLIAGRLPGRTDNEIKNYWNTYLSKKSQDKTPQKGFNHPDKEKKPVRKSTVEVPKAANCSTAIRTKARRSTTQVVLPEEDGKEGHQSIKTTDQSTAASDGGIIGENLSSSAGQGDDCSDFLKDFDSSELFMSDFLGQADLLQVHGEGIKENNNLIDKDMVENNSSTFSAYNNLLSSDDVILEDSSYAAILESWLDCDSLQPNEDLEINRLACPLDLKEERK</sequence>
<evidence type="ECO:0000256" key="7">
    <source>
        <dbReference type="ARBA" id="ARBA00023242"/>
    </source>
</evidence>
<evidence type="ECO:0000256" key="1">
    <source>
        <dbReference type="ARBA" id="ARBA00004123"/>
    </source>
</evidence>
<dbReference type="PANTHER" id="PTHR47999">
    <property type="entry name" value="TRANSCRIPTION FACTOR MYB8-RELATED-RELATED"/>
    <property type="match status" value="1"/>
</dbReference>
<dbReference type="OrthoDB" id="2143914at2759"/>
<dbReference type="InterPro" id="IPR017930">
    <property type="entry name" value="Myb_dom"/>
</dbReference>
<evidence type="ECO:0000256" key="5">
    <source>
        <dbReference type="ARBA" id="ARBA00023159"/>
    </source>
</evidence>
<dbReference type="eggNOG" id="KOG0048">
    <property type="taxonomic scope" value="Eukaryota"/>
</dbReference>
<dbReference type="InterPro" id="IPR009057">
    <property type="entry name" value="Homeodomain-like_sf"/>
</dbReference>
<evidence type="ECO:0000256" key="4">
    <source>
        <dbReference type="ARBA" id="ARBA00023125"/>
    </source>
</evidence>
<dbReference type="PANTHER" id="PTHR47999:SF96">
    <property type="entry name" value="TRANSCRIPTION REPRESSOR MYB6-LIKE"/>
    <property type="match status" value="1"/>
</dbReference>
<dbReference type="InterPro" id="IPR001005">
    <property type="entry name" value="SANT/Myb"/>
</dbReference>
<feature type="region of interest" description="Disordered" evidence="8">
    <location>
        <begin position="115"/>
        <end position="202"/>
    </location>
</feature>
<evidence type="ECO:0000256" key="3">
    <source>
        <dbReference type="ARBA" id="ARBA00023015"/>
    </source>
</evidence>
<dbReference type="PROSITE" id="PS51294">
    <property type="entry name" value="HTH_MYB"/>
    <property type="match status" value="2"/>
</dbReference>
<protein>
    <submittedName>
        <fullName evidence="10">Transcription repressor MYB6-like</fullName>
    </submittedName>
</protein>
<dbReference type="InterPro" id="IPR015495">
    <property type="entry name" value="Myb_TF_plants"/>
</dbReference>
<dbReference type="Proteomes" id="UP000189703">
    <property type="component" value="Unplaced"/>
</dbReference>
<proteinExistence type="predicted"/>
<dbReference type="PROSITE" id="PS50090">
    <property type="entry name" value="MYB_LIKE"/>
    <property type="match status" value="2"/>
</dbReference>